<dbReference type="KEGG" id="apra:G3A50_12430"/>
<accession>A0A6P1YP00</accession>
<organism evidence="1 2">
    <name type="scientific">Ancylobacter pratisalsi</name>
    <dbReference type="NCBI Taxonomy" id="1745854"/>
    <lineage>
        <taxon>Bacteria</taxon>
        <taxon>Pseudomonadati</taxon>
        <taxon>Pseudomonadota</taxon>
        <taxon>Alphaproteobacteria</taxon>
        <taxon>Hyphomicrobiales</taxon>
        <taxon>Xanthobacteraceae</taxon>
        <taxon>Ancylobacter</taxon>
    </lineage>
</organism>
<proteinExistence type="predicted"/>
<keyword evidence="2" id="KW-1185">Reference proteome</keyword>
<dbReference type="EMBL" id="CP048630">
    <property type="protein sequence ID" value="QIB34426.1"/>
    <property type="molecule type" value="Genomic_DNA"/>
</dbReference>
<sequence>MWAIVMVALHVLTGPQIRVITKPADVQHVYASEEACQAVLKADLPGKLQGETAQQYEDGYRRYVCVRIRDTEHLKLDE</sequence>
<reference evidence="1 2" key="1">
    <citation type="submission" date="2020-02" db="EMBL/GenBank/DDBJ databases">
        <authorList>
            <person name="Li G."/>
        </authorList>
    </citation>
    <scope>NUCLEOTIDE SEQUENCE [LARGE SCALE GENOMIC DNA]</scope>
    <source>
        <strain evidence="1 2">DSM 102029</strain>
    </source>
</reference>
<name>A0A6P1YP00_9HYPH</name>
<dbReference type="AlphaFoldDB" id="A0A6P1YP00"/>
<dbReference type="RefSeq" id="WP_163075569.1">
    <property type="nucleotide sequence ID" value="NZ_CP048630.1"/>
</dbReference>
<gene>
    <name evidence="1" type="ORF">G3A50_12430</name>
</gene>
<evidence type="ECO:0000313" key="2">
    <source>
        <dbReference type="Proteomes" id="UP000464751"/>
    </source>
</evidence>
<evidence type="ECO:0000313" key="1">
    <source>
        <dbReference type="EMBL" id="QIB34426.1"/>
    </source>
</evidence>
<protein>
    <submittedName>
        <fullName evidence="1">Uncharacterized protein</fullName>
    </submittedName>
</protein>
<dbReference type="Proteomes" id="UP000464751">
    <property type="component" value="Chromosome"/>
</dbReference>